<dbReference type="InterPro" id="IPR029063">
    <property type="entry name" value="SAM-dependent_MTases_sf"/>
</dbReference>
<organism evidence="4 5">
    <name type="scientific">Tardibacter chloracetimidivorans</name>
    <dbReference type="NCBI Taxonomy" id="1921510"/>
    <lineage>
        <taxon>Bacteria</taxon>
        <taxon>Pseudomonadati</taxon>
        <taxon>Pseudomonadota</taxon>
        <taxon>Alphaproteobacteria</taxon>
        <taxon>Sphingomonadales</taxon>
        <taxon>Sphingomonadaceae</taxon>
        <taxon>Tardibacter</taxon>
    </lineage>
</organism>
<dbReference type="NCBIfam" id="TIGR03438">
    <property type="entry name" value="egtD_ergothio"/>
    <property type="match status" value="1"/>
</dbReference>
<gene>
    <name evidence="4" type="ORF">BSL82_14530</name>
</gene>
<dbReference type="KEGG" id="sphj:BSL82_14530"/>
<evidence type="ECO:0000259" key="3">
    <source>
        <dbReference type="Pfam" id="PF10017"/>
    </source>
</evidence>
<dbReference type="EMBL" id="CP018221">
    <property type="protein sequence ID" value="API60352.1"/>
    <property type="molecule type" value="Genomic_DNA"/>
</dbReference>
<keyword evidence="1 4" id="KW-0489">Methyltransferase</keyword>
<dbReference type="PANTHER" id="PTHR43397:SF1">
    <property type="entry name" value="ERGOTHIONEINE BIOSYNTHESIS PROTEIN 1"/>
    <property type="match status" value="1"/>
</dbReference>
<evidence type="ECO:0000256" key="2">
    <source>
        <dbReference type="ARBA" id="ARBA00022679"/>
    </source>
</evidence>
<evidence type="ECO:0000256" key="1">
    <source>
        <dbReference type="ARBA" id="ARBA00022603"/>
    </source>
</evidence>
<sequence length="321" mass="35621">MSAVAVRARSGDPAFAADVLTGLSRPQKTVPARWFYDHRGSELFEEITRLPEYYPTRTEIGLLKRHAAEVAELAGRRAVVEFGSGSSRKTPLLLGAMDVSVYVPIDISGEFLRASARALAEAMPGVNVIPQEGDFTHRLDLPSEVAQSPALGFFPGSTIGNFAAPRAVALLQTIGETLGEDAMLLIGIDRKKPVERLIRAYDDSQGLTAAFNLNLLERMNRELDGDIPVEGFRHEVRWNTDHNRIEMHLRAERNMRFHVAGEAFAIAEGETIHTENSHKYNVDEARLLLRAGGWTPLRDWSDEAGLFTLYLASRTKKSLQD</sequence>
<dbReference type="Pfam" id="PF10017">
    <property type="entry name" value="Methyltransf_33"/>
    <property type="match status" value="1"/>
</dbReference>
<dbReference type="Gene3D" id="3.40.50.150">
    <property type="entry name" value="Vaccinia Virus protein VP39"/>
    <property type="match status" value="1"/>
</dbReference>
<name>A0A1L3ZXJ1_9SPHN</name>
<feature type="domain" description="Histidine-specific methyltransferase SAM-dependent" evidence="3">
    <location>
        <begin position="15"/>
        <end position="313"/>
    </location>
</feature>
<dbReference type="Proteomes" id="UP000182063">
    <property type="component" value="Chromosome"/>
</dbReference>
<keyword evidence="5" id="KW-1185">Reference proteome</keyword>
<keyword evidence="2 4" id="KW-0808">Transferase</keyword>
<dbReference type="InterPro" id="IPR035094">
    <property type="entry name" value="EgtD"/>
</dbReference>
<dbReference type="PIRSF" id="PIRSF018005">
    <property type="entry name" value="UCP018005"/>
    <property type="match status" value="1"/>
</dbReference>
<protein>
    <submittedName>
        <fullName evidence="4">Dimethylhistidine N-methyltransferase</fullName>
    </submittedName>
</protein>
<dbReference type="OrthoDB" id="5289726at2"/>
<dbReference type="AlphaFoldDB" id="A0A1L3ZXJ1"/>
<accession>A0A1L3ZXJ1</accession>
<dbReference type="InterPro" id="IPR017804">
    <property type="entry name" value="MeTrfase_EgtD-like"/>
</dbReference>
<dbReference type="SUPFAM" id="SSF53335">
    <property type="entry name" value="S-adenosyl-L-methionine-dependent methyltransferases"/>
    <property type="match status" value="1"/>
</dbReference>
<dbReference type="InterPro" id="IPR019257">
    <property type="entry name" value="MeTrfase_dom"/>
</dbReference>
<dbReference type="STRING" id="1921510.BSL82_14530"/>
<dbReference type="RefSeq" id="WP_072598047.1">
    <property type="nucleotide sequence ID" value="NZ_CP018221.1"/>
</dbReference>
<dbReference type="PANTHER" id="PTHR43397">
    <property type="entry name" value="ERGOTHIONEINE BIOSYNTHESIS PROTEIN 1"/>
    <property type="match status" value="1"/>
</dbReference>
<proteinExistence type="predicted"/>
<dbReference type="GO" id="GO:0008168">
    <property type="term" value="F:methyltransferase activity"/>
    <property type="evidence" value="ECO:0007669"/>
    <property type="project" value="UniProtKB-KW"/>
</dbReference>
<evidence type="ECO:0000313" key="5">
    <source>
        <dbReference type="Proteomes" id="UP000182063"/>
    </source>
</evidence>
<dbReference type="InterPro" id="IPR051128">
    <property type="entry name" value="EgtD_Methyltrsf_superfamily"/>
</dbReference>
<dbReference type="GO" id="GO:0032259">
    <property type="term" value="P:methylation"/>
    <property type="evidence" value="ECO:0007669"/>
    <property type="project" value="UniProtKB-KW"/>
</dbReference>
<reference evidence="5" key="1">
    <citation type="submission" date="2016-11" db="EMBL/GenBank/DDBJ databases">
        <title>Complete Genome Sequence of alachlor-degrading Sphingomonas sp. strain JJ-A5.</title>
        <authorList>
            <person name="Lee H."/>
            <person name="Ka J.-O."/>
        </authorList>
    </citation>
    <scope>NUCLEOTIDE SEQUENCE [LARGE SCALE GENOMIC DNA]</scope>
    <source>
        <strain evidence="5">JJ-A5</strain>
    </source>
</reference>
<evidence type="ECO:0000313" key="4">
    <source>
        <dbReference type="EMBL" id="API60352.1"/>
    </source>
</evidence>